<dbReference type="SUPFAM" id="SSF52833">
    <property type="entry name" value="Thioredoxin-like"/>
    <property type="match status" value="1"/>
</dbReference>
<dbReference type="InterPro" id="IPR036249">
    <property type="entry name" value="Thioredoxin-like_sf"/>
</dbReference>
<sequence length="132" mass="15688">MGILPAKNLFQIKQQAQEENKKILVLMHLEECPWCHFLIDEVIQPMTELTEYTDKLIIRQIEINAGLDMIDFKDVEIENNDFADRRSIDFYPTLLLFDAYGTQLERTIGVINKDYYWTELDKLLDKHHSRNL</sequence>
<accession>A0AAU6PF91</accession>
<gene>
    <name evidence="2" type="ORF">Ctma_0349</name>
</gene>
<proteinExistence type="predicted"/>
<feature type="domain" description="Thioredoxin-like fold" evidence="1">
    <location>
        <begin position="16"/>
        <end position="117"/>
    </location>
</feature>
<evidence type="ECO:0000259" key="1">
    <source>
        <dbReference type="Pfam" id="PF13098"/>
    </source>
</evidence>
<dbReference type="Pfam" id="PF13098">
    <property type="entry name" value="Thioredoxin_2"/>
    <property type="match status" value="1"/>
</dbReference>
<dbReference type="EMBL" id="CP138327">
    <property type="protein sequence ID" value="WXT99645.1"/>
    <property type="molecule type" value="Genomic_DNA"/>
</dbReference>
<evidence type="ECO:0000313" key="2">
    <source>
        <dbReference type="EMBL" id="WXT99645.1"/>
    </source>
</evidence>
<protein>
    <recommendedName>
        <fullName evidence="1">Thioredoxin-like fold domain-containing protein</fullName>
    </recommendedName>
</protein>
<dbReference type="AlphaFoldDB" id="A0AAU6PF91"/>
<organism evidence="2">
    <name type="scientific">Catillopecten margaritatus gill symbiont</name>
    <dbReference type="NCBI Taxonomy" id="3083288"/>
    <lineage>
        <taxon>Bacteria</taxon>
        <taxon>Pseudomonadati</taxon>
        <taxon>Pseudomonadota</taxon>
        <taxon>Gammaproteobacteria</taxon>
        <taxon>sulfur-oxidizing symbionts</taxon>
    </lineage>
</organism>
<dbReference type="Gene3D" id="3.40.30.10">
    <property type="entry name" value="Glutaredoxin"/>
    <property type="match status" value="1"/>
</dbReference>
<name>A0AAU6PF91_9GAMM</name>
<dbReference type="InterPro" id="IPR012336">
    <property type="entry name" value="Thioredoxin-like_fold"/>
</dbReference>
<reference evidence="2" key="1">
    <citation type="submission" date="2023-10" db="EMBL/GenBank/DDBJ databases">
        <title>The first scallop-associated chemosynthetic bacterial symbiont.</title>
        <authorList>
            <person name="Lin Y.-T."/>
            <person name="Sun J."/>
            <person name="Ip J.C.-H."/>
            <person name="He X."/>
            <person name="Gao Z.-M."/>
            <person name="Perez M."/>
            <person name="Xu T."/>
            <person name="Qian P.-Y."/>
            <person name="Qiu J.-W."/>
        </authorList>
    </citation>
    <scope>NUCLEOTIDE SEQUENCE</scope>
    <source>
        <strain evidence="2">Gill1</strain>
    </source>
</reference>